<reference evidence="3" key="1">
    <citation type="journal article" date="2019" name="Int. J. Syst. Evol. Microbiol.">
        <title>The Global Catalogue of Microorganisms (GCM) 10K type strain sequencing project: providing services to taxonomists for standard genome sequencing and annotation.</title>
        <authorList>
            <consortium name="The Broad Institute Genomics Platform"/>
            <consortium name="The Broad Institute Genome Sequencing Center for Infectious Disease"/>
            <person name="Wu L."/>
            <person name="Ma J."/>
        </authorList>
    </citation>
    <scope>NUCLEOTIDE SEQUENCE [LARGE SCALE GENOMIC DNA]</scope>
    <source>
        <strain evidence="3">KCTC 42986</strain>
    </source>
</reference>
<comment type="caution">
    <text evidence="2">The sequence shown here is derived from an EMBL/GenBank/DDBJ whole genome shotgun (WGS) entry which is preliminary data.</text>
</comment>
<dbReference type="PROSITE" id="PS51833">
    <property type="entry name" value="HDOD"/>
    <property type="match status" value="1"/>
</dbReference>
<keyword evidence="3" id="KW-1185">Reference proteome</keyword>
<dbReference type="PANTHER" id="PTHR33525:SF4">
    <property type="entry name" value="CYCLIC DI-GMP PHOSPHODIESTERASE CDGJ"/>
    <property type="match status" value="1"/>
</dbReference>
<dbReference type="Gene3D" id="1.10.3210.10">
    <property type="entry name" value="Hypothetical protein af1432"/>
    <property type="match status" value="1"/>
</dbReference>
<evidence type="ECO:0000259" key="1">
    <source>
        <dbReference type="PROSITE" id="PS51833"/>
    </source>
</evidence>
<dbReference type="Pfam" id="PF08668">
    <property type="entry name" value="HDOD"/>
    <property type="match status" value="1"/>
</dbReference>
<dbReference type="SUPFAM" id="SSF55781">
    <property type="entry name" value="GAF domain-like"/>
    <property type="match status" value="1"/>
</dbReference>
<protein>
    <submittedName>
        <fullName evidence="2">HDOD domain-containing protein</fullName>
    </submittedName>
</protein>
<dbReference type="EMBL" id="JBHRTP010000102">
    <property type="protein sequence ID" value="MFC3111163.1"/>
    <property type="molecule type" value="Genomic_DNA"/>
</dbReference>
<sequence>MPEASHLNYQHRSRSGACDRFLQKIGINTDLPALGSAVARVVQLTSSDGEAVHNLTHLVLSDVALTQKILRLSNTAVYRTVSGGKPVTTISRAIFLLGFDTIKTAALAMLLVDGLTDGKHAHSVRSELARALYASVIGRELARRSHHPGAEEAAIAALFKNLGRLLVASHDHALYSEIVALIDSGSHTAGQAAMQVMGCSFELLADTVLQQWDIPDTIIRALVPTGSRVLRPSHNRQEWMQQVATFSAEAARLVPAMQEGGDNGALCQPLLARFGAALNLDQDKLEQLFANVAQEIRILADSMDLALPPPPLLPPMPPMPMPIAAAAPAEPDGLPSELLMVQLDAGAQQSDARHASGKPLHARELLLAGVQDVTQMMASGRCKTNELILQVLETIYRSMGFRFAALCLRDPKSGQFRARIAIGEQHAARQSGFAFSRSSTRDLFQLALDNDADLMVSDATTAKIRDLIPAWHRALLPDARSFIVLPLVLQKMPLGLFYADRAQLAPEGVPSDEAALIKTLKGQVLAALNPG</sequence>
<dbReference type="Gene3D" id="3.30.450.40">
    <property type="match status" value="1"/>
</dbReference>
<dbReference type="RefSeq" id="WP_390327464.1">
    <property type="nucleotide sequence ID" value="NZ_JBHSUQ010000001.1"/>
</dbReference>
<evidence type="ECO:0000313" key="2">
    <source>
        <dbReference type="EMBL" id="MFC3111163.1"/>
    </source>
</evidence>
<dbReference type="Proteomes" id="UP001595530">
    <property type="component" value="Unassembled WGS sequence"/>
</dbReference>
<evidence type="ECO:0000313" key="3">
    <source>
        <dbReference type="Proteomes" id="UP001595530"/>
    </source>
</evidence>
<name>A0ABV7FAR4_9BURK</name>
<feature type="domain" description="HDOD" evidence="1">
    <location>
        <begin position="31"/>
        <end position="228"/>
    </location>
</feature>
<dbReference type="SUPFAM" id="SSF109604">
    <property type="entry name" value="HD-domain/PDEase-like"/>
    <property type="match status" value="1"/>
</dbReference>
<dbReference type="InterPro" id="IPR029016">
    <property type="entry name" value="GAF-like_dom_sf"/>
</dbReference>
<accession>A0ABV7FAR4</accession>
<dbReference type="InterPro" id="IPR013976">
    <property type="entry name" value="HDOD"/>
</dbReference>
<dbReference type="InterPro" id="IPR052340">
    <property type="entry name" value="RNase_Y/CdgJ"/>
</dbReference>
<gene>
    <name evidence="2" type="ORF">ACFOFO_24970</name>
</gene>
<organism evidence="2 3">
    <name type="scientific">Undibacterium arcticum</name>
    <dbReference type="NCBI Taxonomy" id="1762892"/>
    <lineage>
        <taxon>Bacteria</taxon>
        <taxon>Pseudomonadati</taxon>
        <taxon>Pseudomonadota</taxon>
        <taxon>Betaproteobacteria</taxon>
        <taxon>Burkholderiales</taxon>
        <taxon>Oxalobacteraceae</taxon>
        <taxon>Undibacterium</taxon>
    </lineage>
</organism>
<dbReference type="PANTHER" id="PTHR33525">
    <property type="match status" value="1"/>
</dbReference>
<proteinExistence type="predicted"/>